<dbReference type="HOGENOM" id="CLU_1925949_0_0_11"/>
<sequence>MSFLLVLTPGADWAYAIATGLRHRTVVPAVGGLLTGHLAMTAVVAAGVAALVTRSPLVLTALTAVGAAYLVWLGITMLVRPVAPPQAGAEQAPESWARQAVKGLGISGLNPKVFLLFLAPTGGVSQSQPGR</sequence>
<dbReference type="KEGG" id="rha:RHA1_ro11020"/>
<organism evidence="7 8">
    <name type="scientific">Rhodococcus jostii (strain RHA1)</name>
    <dbReference type="NCBI Taxonomy" id="101510"/>
    <lineage>
        <taxon>Bacteria</taxon>
        <taxon>Bacillati</taxon>
        <taxon>Actinomycetota</taxon>
        <taxon>Actinomycetes</taxon>
        <taxon>Mycobacteriales</taxon>
        <taxon>Nocardiaceae</taxon>
        <taxon>Rhodococcus</taxon>
    </lineage>
</organism>
<keyword evidence="5 6" id="KW-0472">Membrane</keyword>
<reference evidence="8" key="1">
    <citation type="journal article" date="2006" name="Proc. Natl. Acad. Sci. U.S.A.">
        <title>The complete genome of Rhodococcus sp. RHA1 provides insights into a catabolic powerhouse.</title>
        <authorList>
            <person name="McLeod M.P."/>
            <person name="Warren R.L."/>
            <person name="Hsiao W.W.L."/>
            <person name="Araki N."/>
            <person name="Myhre M."/>
            <person name="Fernandes C."/>
            <person name="Miyazawa D."/>
            <person name="Wong W."/>
            <person name="Lillquist A.L."/>
            <person name="Wang D."/>
            <person name="Dosanjh M."/>
            <person name="Hara H."/>
            <person name="Petrescu A."/>
            <person name="Morin R.D."/>
            <person name="Yang G."/>
            <person name="Stott J.M."/>
            <person name="Schein J.E."/>
            <person name="Shin H."/>
            <person name="Smailus D."/>
            <person name="Siddiqui A.S."/>
            <person name="Marra M.A."/>
            <person name="Jones S.J.M."/>
            <person name="Holt R."/>
            <person name="Brinkman F.S.L."/>
            <person name="Miyauchi K."/>
            <person name="Fukuda M."/>
            <person name="Davies J.E."/>
            <person name="Mohn W.W."/>
            <person name="Eltis L.D."/>
        </authorList>
    </citation>
    <scope>NUCLEOTIDE SEQUENCE [LARGE SCALE GENOMIC DNA]</scope>
    <source>
        <strain evidence="8">RHA1</strain>
    </source>
</reference>
<dbReference type="Pfam" id="PF01810">
    <property type="entry name" value="LysE"/>
    <property type="match status" value="1"/>
</dbReference>
<dbReference type="EMBL" id="CP000434">
    <property type="protein sequence ID" value="ABH00667.1"/>
    <property type="molecule type" value="Genomic_DNA"/>
</dbReference>
<keyword evidence="4 6" id="KW-1133">Transmembrane helix</keyword>
<accession>Q0RVL9</accession>
<evidence type="ECO:0000256" key="4">
    <source>
        <dbReference type="ARBA" id="ARBA00022989"/>
    </source>
</evidence>
<evidence type="ECO:0000313" key="7">
    <source>
        <dbReference type="EMBL" id="ABH00667.1"/>
    </source>
</evidence>
<geneLocation type="plasmid" evidence="7 8">
    <name>pRHL3</name>
</geneLocation>
<dbReference type="Proteomes" id="UP000008710">
    <property type="component" value="Plasmid pRHL3"/>
</dbReference>
<dbReference type="InterPro" id="IPR001123">
    <property type="entry name" value="LeuE-type"/>
</dbReference>
<feature type="transmembrane region" description="Helical" evidence="6">
    <location>
        <begin position="57"/>
        <end position="79"/>
    </location>
</feature>
<name>Q0RVL9_RHOJR</name>
<dbReference type="AlphaFoldDB" id="Q0RVL9"/>
<dbReference type="eggNOG" id="COG1280">
    <property type="taxonomic scope" value="Bacteria"/>
</dbReference>
<evidence type="ECO:0000256" key="2">
    <source>
        <dbReference type="ARBA" id="ARBA00022475"/>
    </source>
</evidence>
<dbReference type="PANTHER" id="PTHR30086:SF20">
    <property type="entry name" value="ARGININE EXPORTER PROTEIN ARGO-RELATED"/>
    <property type="match status" value="1"/>
</dbReference>
<evidence type="ECO:0000313" key="8">
    <source>
        <dbReference type="Proteomes" id="UP000008710"/>
    </source>
</evidence>
<protein>
    <submittedName>
        <fullName evidence="7">Probable lysine exporter protein, LysE family</fullName>
    </submittedName>
</protein>
<gene>
    <name evidence="7" type="ordered locus">RHA1_ro11020</name>
</gene>
<evidence type="ECO:0000256" key="5">
    <source>
        <dbReference type="ARBA" id="ARBA00023136"/>
    </source>
</evidence>
<evidence type="ECO:0000256" key="1">
    <source>
        <dbReference type="ARBA" id="ARBA00004651"/>
    </source>
</evidence>
<keyword evidence="7" id="KW-0614">Plasmid</keyword>
<dbReference type="PANTHER" id="PTHR30086">
    <property type="entry name" value="ARGININE EXPORTER PROTEIN ARGO"/>
    <property type="match status" value="1"/>
</dbReference>
<evidence type="ECO:0000256" key="6">
    <source>
        <dbReference type="SAM" id="Phobius"/>
    </source>
</evidence>
<dbReference type="GO" id="GO:0005886">
    <property type="term" value="C:plasma membrane"/>
    <property type="evidence" value="ECO:0007669"/>
    <property type="project" value="UniProtKB-SubCell"/>
</dbReference>
<evidence type="ECO:0000256" key="3">
    <source>
        <dbReference type="ARBA" id="ARBA00022692"/>
    </source>
</evidence>
<comment type="subcellular location">
    <subcellularLocation>
        <location evidence="1">Cell membrane</location>
        <topology evidence="1">Multi-pass membrane protein</topology>
    </subcellularLocation>
</comment>
<keyword evidence="3 6" id="KW-0812">Transmembrane</keyword>
<keyword evidence="2" id="KW-1003">Cell membrane</keyword>
<proteinExistence type="predicted"/>
<feature type="transmembrane region" description="Helical" evidence="6">
    <location>
        <begin position="26"/>
        <end position="50"/>
    </location>
</feature>
<dbReference type="GO" id="GO:0015171">
    <property type="term" value="F:amino acid transmembrane transporter activity"/>
    <property type="evidence" value="ECO:0007669"/>
    <property type="project" value="TreeGrafter"/>
</dbReference>